<reference evidence="3" key="1">
    <citation type="submission" date="2023-08" db="EMBL/GenBank/DDBJ databases">
        <authorList>
            <person name="Audoor S."/>
            <person name="Bilcke G."/>
        </authorList>
    </citation>
    <scope>NUCLEOTIDE SEQUENCE</scope>
</reference>
<feature type="chain" id="PRO_5042183676" evidence="2">
    <location>
        <begin position="21"/>
        <end position="392"/>
    </location>
</feature>
<accession>A0AAD2CM25</accession>
<protein>
    <submittedName>
        <fullName evidence="3">Uncharacterized protein</fullName>
    </submittedName>
</protein>
<sequence>MRNLVFSLTLVACVLESALCFVPKTLGSSKGIQSEGREDSQGHGNRRTTDEKNRRSFVKAIVSAIVPQFLCVQRSEAGEVGARITNAVTTSDLGITFRRAVVRGAQTMDRVDGSWEKFSDRYNLGAARSKADSRPTPKVIPELQALDTMTAKRILYVCDQVFSSITGIASSTLADRIQRIANAIKISFQRSGVEIDANSPLTLSNAAQYNFVMYAHFKAYSEFILEKNISFPAFRQAFEGVLGQELLILFIPEYVSQINDEKLSSKDKLKLATNALGAWCKKFQEKGLLAAYEIGTIDDDDISDWIDGISDLQFNLALDGDATMNSQILLQEQGYRLYPNIARFAAAAIMSQVDRRQKVSTMDYYFDTDYSSDPDKFEVKEVLVSVSIDYIQ</sequence>
<dbReference type="AlphaFoldDB" id="A0AAD2CM25"/>
<proteinExistence type="predicted"/>
<feature type="region of interest" description="Disordered" evidence="1">
    <location>
        <begin position="29"/>
        <end position="52"/>
    </location>
</feature>
<evidence type="ECO:0000313" key="4">
    <source>
        <dbReference type="Proteomes" id="UP001295423"/>
    </source>
</evidence>
<evidence type="ECO:0000256" key="2">
    <source>
        <dbReference type="SAM" id="SignalP"/>
    </source>
</evidence>
<dbReference type="EMBL" id="CAKOGP040000557">
    <property type="protein sequence ID" value="CAJ1936191.1"/>
    <property type="molecule type" value="Genomic_DNA"/>
</dbReference>
<feature type="compositionally biased region" description="Basic and acidic residues" evidence="1">
    <location>
        <begin position="35"/>
        <end position="52"/>
    </location>
</feature>
<keyword evidence="4" id="KW-1185">Reference proteome</keyword>
<dbReference type="Proteomes" id="UP001295423">
    <property type="component" value="Unassembled WGS sequence"/>
</dbReference>
<name>A0AAD2CM25_9STRA</name>
<evidence type="ECO:0000256" key="1">
    <source>
        <dbReference type="SAM" id="MobiDB-lite"/>
    </source>
</evidence>
<keyword evidence="2" id="KW-0732">Signal</keyword>
<gene>
    <name evidence="3" type="ORF">CYCCA115_LOCUS5068</name>
</gene>
<evidence type="ECO:0000313" key="3">
    <source>
        <dbReference type="EMBL" id="CAJ1936191.1"/>
    </source>
</evidence>
<feature type="signal peptide" evidence="2">
    <location>
        <begin position="1"/>
        <end position="20"/>
    </location>
</feature>
<organism evidence="3 4">
    <name type="scientific">Cylindrotheca closterium</name>
    <dbReference type="NCBI Taxonomy" id="2856"/>
    <lineage>
        <taxon>Eukaryota</taxon>
        <taxon>Sar</taxon>
        <taxon>Stramenopiles</taxon>
        <taxon>Ochrophyta</taxon>
        <taxon>Bacillariophyta</taxon>
        <taxon>Bacillariophyceae</taxon>
        <taxon>Bacillariophycidae</taxon>
        <taxon>Bacillariales</taxon>
        <taxon>Bacillariaceae</taxon>
        <taxon>Cylindrotheca</taxon>
    </lineage>
</organism>
<comment type="caution">
    <text evidence="3">The sequence shown here is derived from an EMBL/GenBank/DDBJ whole genome shotgun (WGS) entry which is preliminary data.</text>
</comment>